<proteinExistence type="predicted"/>
<evidence type="ECO:0000313" key="1">
    <source>
        <dbReference type="EMBL" id="PTX59842.1"/>
    </source>
</evidence>
<name>A0A2T6BUW4_9FLAO</name>
<dbReference type="AlphaFoldDB" id="A0A2T6BUW4"/>
<comment type="caution">
    <text evidence="1">The sequence shown here is derived from an EMBL/GenBank/DDBJ whole genome shotgun (WGS) entry which is preliminary data.</text>
</comment>
<keyword evidence="2" id="KW-1185">Reference proteome</keyword>
<dbReference type="Proteomes" id="UP000244090">
    <property type="component" value="Unassembled WGS sequence"/>
</dbReference>
<dbReference type="EMBL" id="QBKT01000008">
    <property type="protein sequence ID" value="PTX59842.1"/>
    <property type="molecule type" value="Genomic_DNA"/>
</dbReference>
<organism evidence="1 2">
    <name type="scientific">Kordia periserrulae</name>
    <dbReference type="NCBI Taxonomy" id="701523"/>
    <lineage>
        <taxon>Bacteria</taxon>
        <taxon>Pseudomonadati</taxon>
        <taxon>Bacteroidota</taxon>
        <taxon>Flavobacteriia</taxon>
        <taxon>Flavobacteriales</taxon>
        <taxon>Flavobacteriaceae</taxon>
        <taxon>Kordia</taxon>
    </lineage>
</organism>
<protein>
    <submittedName>
        <fullName evidence="1">Uncharacterized protein</fullName>
    </submittedName>
</protein>
<reference evidence="1 2" key="1">
    <citation type="submission" date="2018-04" db="EMBL/GenBank/DDBJ databases">
        <title>Genomic Encyclopedia of Archaeal and Bacterial Type Strains, Phase II (KMG-II): from individual species to whole genera.</title>
        <authorList>
            <person name="Goeker M."/>
        </authorList>
    </citation>
    <scope>NUCLEOTIDE SEQUENCE [LARGE SCALE GENOMIC DNA]</scope>
    <source>
        <strain evidence="1 2">DSM 25731</strain>
    </source>
</reference>
<accession>A0A2T6BUW4</accession>
<dbReference type="RefSeq" id="WP_146169852.1">
    <property type="nucleotide sequence ID" value="NZ_QBKT01000008.1"/>
</dbReference>
<gene>
    <name evidence="1" type="ORF">C8N46_108155</name>
</gene>
<sequence>MNTKVTIFCVFFSVLSHAQNNCNELLSLFAENVKTKRFTEAAPQLAELRKNCASTNYAIYAYGERVLDDELEHASNKKEAA</sequence>
<evidence type="ECO:0000313" key="2">
    <source>
        <dbReference type="Proteomes" id="UP000244090"/>
    </source>
</evidence>